<dbReference type="Gene3D" id="1.20.1720.10">
    <property type="entry name" value="Multidrug resistance protein D"/>
    <property type="match status" value="1"/>
</dbReference>
<keyword evidence="6 8" id="KW-1133">Transmembrane helix</keyword>
<comment type="caution">
    <text evidence="10">The sequence shown here is derived from an EMBL/GenBank/DDBJ whole genome shotgun (WGS) entry which is preliminary data.</text>
</comment>
<feature type="transmembrane region" description="Helical" evidence="8">
    <location>
        <begin position="90"/>
        <end position="109"/>
    </location>
</feature>
<feature type="transmembrane region" description="Helical" evidence="8">
    <location>
        <begin position="63"/>
        <end position="83"/>
    </location>
</feature>
<feature type="transmembrane region" description="Helical" evidence="8">
    <location>
        <begin position="411"/>
        <end position="434"/>
    </location>
</feature>
<evidence type="ECO:0000256" key="7">
    <source>
        <dbReference type="ARBA" id="ARBA00023136"/>
    </source>
</evidence>
<feature type="transmembrane region" description="Helical" evidence="8">
    <location>
        <begin position="179"/>
        <end position="199"/>
    </location>
</feature>
<keyword evidence="5 8" id="KW-0812">Transmembrane</keyword>
<evidence type="ECO:0000256" key="2">
    <source>
        <dbReference type="ARBA" id="ARBA00008537"/>
    </source>
</evidence>
<feature type="transmembrane region" description="Helical" evidence="8">
    <location>
        <begin position="153"/>
        <end position="173"/>
    </location>
</feature>
<feature type="transmembrane region" description="Helical" evidence="8">
    <location>
        <begin position="319"/>
        <end position="336"/>
    </location>
</feature>
<dbReference type="PROSITE" id="PS50850">
    <property type="entry name" value="MFS"/>
    <property type="match status" value="1"/>
</dbReference>
<dbReference type="CDD" id="cd17503">
    <property type="entry name" value="MFS_LmrB_MDR_like"/>
    <property type="match status" value="1"/>
</dbReference>
<feature type="transmembrane region" description="Helical" evidence="8">
    <location>
        <begin position="242"/>
        <end position="262"/>
    </location>
</feature>
<dbReference type="Pfam" id="PF07690">
    <property type="entry name" value="MFS_1"/>
    <property type="match status" value="1"/>
</dbReference>
<reference evidence="10 11" key="1">
    <citation type="submission" date="2023-08" db="EMBL/GenBank/DDBJ databases">
        <title>Arthrobacter horti sp. nov., isolated from forest soil.</title>
        <authorList>
            <person name="Park M."/>
        </authorList>
    </citation>
    <scope>NUCLEOTIDE SEQUENCE [LARGE SCALE GENOMIC DNA]</scope>
    <source>
        <strain evidence="10 11">YJM1</strain>
    </source>
</reference>
<keyword evidence="4" id="KW-1003">Cell membrane</keyword>
<dbReference type="SUPFAM" id="SSF103473">
    <property type="entry name" value="MFS general substrate transporter"/>
    <property type="match status" value="1"/>
</dbReference>
<protein>
    <submittedName>
        <fullName evidence="10">MDR family MFS transporter</fullName>
    </submittedName>
</protein>
<evidence type="ECO:0000256" key="6">
    <source>
        <dbReference type="ARBA" id="ARBA00022989"/>
    </source>
</evidence>
<dbReference type="Proteomes" id="UP001232725">
    <property type="component" value="Unassembled WGS sequence"/>
</dbReference>
<accession>A0ABT9IJF8</accession>
<dbReference type="PANTHER" id="PTHR42718">
    <property type="entry name" value="MAJOR FACILITATOR SUPERFAMILY MULTIDRUG TRANSPORTER MFSC"/>
    <property type="match status" value="1"/>
</dbReference>
<proteinExistence type="inferred from homology"/>
<dbReference type="PANTHER" id="PTHR42718:SF9">
    <property type="entry name" value="MAJOR FACILITATOR SUPERFAMILY MULTIDRUG TRANSPORTER MFSC"/>
    <property type="match status" value="1"/>
</dbReference>
<evidence type="ECO:0000256" key="3">
    <source>
        <dbReference type="ARBA" id="ARBA00022448"/>
    </source>
</evidence>
<feature type="transmembrane region" description="Helical" evidence="8">
    <location>
        <begin position="121"/>
        <end position="141"/>
    </location>
</feature>
<dbReference type="InterPro" id="IPR020846">
    <property type="entry name" value="MFS_dom"/>
</dbReference>
<dbReference type="RefSeq" id="WP_305994775.1">
    <property type="nucleotide sequence ID" value="NZ_JAVALS010000001.1"/>
</dbReference>
<organism evidence="10 11">
    <name type="scientific">Arthrobacter horti</name>
    <dbReference type="NCBI Taxonomy" id="3068273"/>
    <lineage>
        <taxon>Bacteria</taxon>
        <taxon>Bacillati</taxon>
        <taxon>Actinomycetota</taxon>
        <taxon>Actinomycetes</taxon>
        <taxon>Micrococcales</taxon>
        <taxon>Micrococcaceae</taxon>
        <taxon>Arthrobacter</taxon>
    </lineage>
</organism>
<sequence>MTSTLDAGASTRRGRAASQGSGTGVIWLLLGAAFVTMLNETVMGVAIPHLVSGLGITLSTAQWTTTAFMLTMAVIIPTTGWLLQRFTTRQVFLSAMTAFTAGTLIGALAPDFTVLLAARVVQAVGTAMMMPLLMTTIMTLVPAHERGRFMGRITIVMAVAPALGPALSGFILNTLSWHFLFWTILPIAVIMSVVGALRLKSVGERSSAPLDIPSLPLAAGGFGGLVYGISTLGGGPDAPVTAGATALAAGVVLLALFVWRQLTLQRTDRALLDLRTFRSRTFSLAIALVTVAMAAMFGAIILLPIYLQNVLRVDSATTGLLLLPGGLVMGLVAPLVGRLYDRYGPRPLVMPGAIIASAVLWAMTLVTDHTPPVVAALALAGISLGVSFMMTPLMTSALGALGPRLYSHGSAIVGTVQQVAGAIGTALFITVLALGTAQASGSGAEPTAAAAHGVQLAFTVGAALSLIAVVGSFFVRKAETAPAGQH</sequence>
<feature type="transmembrane region" description="Helical" evidence="8">
    <location>
        <begin position="373"/>
        <end position="399"/>
    </location>
</feature>
<dbReference type="InterPro" id="IPR004638">
    <property type="entry name" value="EmrB-like"/>
</dbReference>
<feature type="domain" description="Major facilitator superfamily (MFS) profile" evidence="9">
    <location>
        <begin position="25"/>
        <end position="480"/>
    </location>
</feature>
<keyword evidence="11" id="KW-1185">Reference proteome</keyword>
<evidence type="ECO:0000256" key="5">
    <source>
        <dbReference type="ARBA" id="ARBA00022692"/>
    </source>
</evidence>
<dbReference type="Gene3D" id="1.20.1250.20">
    <property type="entry name" value="MFS general substrate transporter like domains"/>
    <property type="match status" value="1"/>
</dbReference>
<dbReference type="InterPro" id="IPR036259">
    <property type="entry name" value="MFS_trans_sf"/>
</dbReference>
<evidence type="ECO:0000313" key="11">
    <source>
        <dbReference type="Proteomes" id="UP001232725"/>
    </source>
</evidence>
<evidence type="ECO:0000256" key="4">
    <source>
        <dbReference type="ARBA" id="ARBA00022475"/>
    </source>
</evidence>
<evidence type="ECO:0000256" key="1">
    <source>
        <dbReference type="ARBA" id="ARBA00004651"/>
    </source>
</evidence>
<evidence type="ECO:0000259" key="9">
    <source>
        <dbReference type="PROSITE" id="PS50850"/>
    </source>
</evidence>
<feature type="transmembrane region" description="Helical" evidence="8">
    <location>
        <begin position="282"/>
        <end position="307"/>
    </location>
</feature>
<evidence type="ECO:0000256" key="8">
    <source>
        <dbReference type="SAM" id="Phobius"/>
    </source>
</evidence>
<evidence type="ECO:0000313" key="10">
    <source>
        <dbReference type="EMBL" id="MDP5225734.1"/>
    </source>
</evidence>
<keyword evidence="3" id="KW-0813">Transport</keyword>
<comment type="subcellular location">
    <subcellularLocation>
        <location evidence="1">Cell membrane</location>
        <topology evidence="1">Multi-pass membrane protein</topology>
    </subcellularLocation>
</comment>
<dbReference type="InterPro" id="IPR011701">
    <property type="entry name" value="MFS"/>
</dbReference>
<dbReference type="EMBL" id="JAVALS010000001">
    <property type="protein sequence ID" value="MDP5225734.1"/>
    <property type="molecule type" value="Genomic_DNA"/>
</dbReference>
<dbReference type="PRINTS" id="PR01036">
    <property type="entry name" value="TCRTETB"/>
</dbReference>
<dbReference type="NCBIfam" id="TIGR00711">
    <property type="entry name" value="efflux_EmrB"/>
    <property type="match status" value="1"/>
</dbReference>
<feature type="transmembrane region" description="Helical" evidence="8">
    <location>
        <begin position="348"/>
        <end position="367"/>
    </location>
</feature>
<keyword evidence="7 8" id="KW-0472">Membrane</keyword>
<feature type="transmembrane region" description="Helical" evidence="8">
    <location>
        <begin position="211"/>
        <end position="230"/>
    </location>
</feature>
<gene>
    <name evidence="10" type="ORF">Q9R02_01015</name>
</gene>
<comment type="similarity">
    <text evidence="2">Belongs to the major facilitator superfamily. EmrB family.</text>
</comment>
<name>A0ABT9IJF8_9MICC</name>
<feature type="transmembrane region" description="Helical" evidence="8">
    <location>
        <begin position="25"/>
        <end position="51"/>
    </location>
</feature>
<feature type="transmembrane region" description="Helical" evidence="8">
    <location>
        <begin position="454"/>
        <end position="475"/>
    </location>
</feature>